<proteinExistence type="predicted"/>
<dbReference type="EMBL" id="CP144693">
    <property type="protein sequence ID" value="WVZ00745.1"/>
    <property type="molecule type" value="Genomic_DNA"/>
</dbReference>
<feature type="region of interest" description="Disordered" evidence="1">
    <location>
        <begin position="1"/>
        <end position="32"/>
    </location>
</feature>
<evidence type="ECO:0000256" key="1">
    <source>
        <dbReference type="SAM" id="MobiDB-lite"/>
    </source>
</evidence>
<organism evidence="2 3">
    <name type="scientific">Vigna mungo</name>
    <name type="common">Black gram</name>
    <name type="synonym">Phaseolus mungo</name>
    <dbReference type="NCBI Taxonomy" id="3915"/>
    <lineage>
        <taxon>Eukaryota</taxon>
        <taxon>Viridiplantae</taxon>
        <taxon>Streptophyta</taxon>
        <taxon>Embryophyta</taxon>
        <taxon>Tracheophyta</taxon>
        <taxon>Spermatophyta</taxon>
        <taxon>Magnoliopsida</taxon>
        <taxon>eudicotyledons</taxon>
        <taxon>Gunneridae</taxon>
        <taxon>Pentapetalae</taxon>
        <taxon>rosids</taxon>
        <taxon>fabids</taxon>
        <taxon>Fabales</taxon>
        <taxon>Fabaceae</taxon>
        <taxon>Papilionoideae</taxon>
        <taxon>50 kb inversion clade</taxon>
        <taxon>NPAAA clade</taxon>
        <taxon>indigoferoid/millettioid clade</taxon>
        <taxon>Phaseoleae</taxon>
        <taxon>Vigna</taxon>
    </lineage>
</organism>
<dbReference type="Proteomes" id="UP001374535">
    <property type="component" value="Chromosome 8"/>
</dbReference>
<protein>
    <submittedName>
        <fullName evidence="2">Uncharacterized protein</fullName>
    </submittedName>
</protein>
<accession>A0AAQ3N1A0</accession>
<reference evidence="2 3" key="1">
    <citation type="journal article" date="2023" name="Life. Sci Alliance">
        <title>Evolutionary insights into 3D genome organization and epigenetic landscape of Vigna mungo.</title>
        <authorList>
            <person name="Junaid A."/>
            <person name="Singh B."/>
            <person name="Bhatia S."/>
        </authorList>
    </citation>
    <scope>NUCLEOTIDE SEQUENCE [LARGE SCALE GENOMIC DNA]</scope>
    <source>
        <strain evidence="2">Urdbean</strain>
    </source>
</reference>
<gene>
    <name evidence="2" type="ORF">V8G54_026814</name>
</gene>
<sequence>MQKLEGSEGIDKIFSPEKVSRDGSIGSRGISPLPILINEESHRTSEQTLSLLEEALVESKAKLNDLISDTGTSESSSQHITILQLSQKIETMHDLLMQLRHQL</sequence>
<feature type="compositionally biased region" description="Low complexity" evidence="1">
    <location>
        <begin position="22"/>
        <end position="31"/>
    </location>
</feature>
<evidence type="ECO:0000313" key="3">
    <source>
        <dbReference type="Proteomes" id="UP001374535"/>
    </source>
</evidence>
<keyword evidence="3" id="KW-1185">Reference proteome</keyword>
<name>A0AAQ3N1A0_VIGMU</name>
<evidence type="ECO:0000313" key="2">
    <source>
        <dbReference type="EMBL" id="WVZ00745.1"/>
    </source>
</evidence>
<feature type="compositionally biased region" description="Basic and acidic residues" evidence="1">
    <location>
        <begin position="1"/>
        <end position="21"/>
    </location>
</feature>
<dbReference type="AlphaFoldDB" id="A0AAQ3N1A0"/>